<dbReference type="EMBL" id="BMKM01000007">
    <property type="protein sequence ID" value="GGE27479.1"/>
    <property type="molecule type" value="Genomic_DNA"/>
</dbReference>
<evidence type="ECO:0000313" key="1">
    <source>
        <dbReference type="EMBL" id="GGE27479.1"/>
    </source>
</evidence>
<reference evidence="1" key="2">
    <citation type="submission" date="2020-09" db="EMBL/GenBank/DDBJ databases">
        <authorList>
            <person name="Sun Q."/>
            <person name="Zhou Y."/>
        </authorList>
    </citation>
    <scope>NUCLEOTIDE SEQUENCE</scope>
    <source>
        <strain evidence="1">CGMCC 1.15966</strain>
    </source>
</reference>
<dbReference type="RefSeq" id="WP_182498674.1">
    <property type="nucleotide sequence ID" value="NZ_BMKM01000007.1"/>
</dbReference>
<evidence type="ECO:0000313" key="2">
    <source>
        <dbReference type="Proteomes" id="UP000614460"/>
    </source>
</evidence>
<organism evidence="1 2">
    <name type="scientific">Sphingobacterium cellulitidis</name>
    <dbReference type="NCBI Taxonomy" id="1768011"/>
    <lineage>
        <taxon>Bacteria</taxon>
        <taxon>Pseudomonadati</taxon>
        <taxon>Bacteroidota</taxon>
        <taxon>Sphingobacteriia</taxon>
        <taxon>Sphingobacteriales</taxon>
        <taxon>Sphingobacteriaceae</taxon>
        <taxon>Sphingobacterium</taxon>
    </lineage>
</organism>
<reference evidence="1" key="1">
    <citation type="journal article" date="2014" name="Int. J. Syst. Evol. Microbiol.">
        <title>Complete genome sequence of Corynebacterium casei LMG S-19264T (=DSM 44701T), isolated from a smear-ripened cheese.</title>
        <authorList>
            <consortium name="US DOE Joint Genome Institute (JGI-PGF)"/>
            <person name="Walter F."/>
            <person name="Albersmeier A."/>
            <person name="Kalinowski J."/>
            <person name="Ruckert C."/>
        </authorList>
    </citation>
    <scope>NUCLEOTIDE SEQUENCE</scope>
    <source>
        <strain evidence="1">CGMCC 1.15966</strain>
    </source>
</reference>
<accession>A0A8H9G169</accession>
<dbReference type="AlphaFoldDB" id="A0A8H9G169"/>
<name>A0A8H9G169_9SPHI</name>
<dbReference type="Proteomes" id="UP000614460">
    <property type="component" value="Unassembled WGS sequence"/>
</dbReference>
<comment type="caution">
    <text evidence="1">The sequence shown here is derived from an EMBL/GenBank/DDBJ whole genome shotgun (WGS) entry which is preliminary data.</text>
</comment>
<proteinExistence type="predicted"/>
<keyword evidence="2" id="KW-1185">Reference proteome</keyword>
<dbReference type="PROSITE" id="PS51257">
    <property type="entry name" value="PROKAR_LIPOPROTEIN"/>
    <property type="match status" value="1"/>
</dbReference>
<sequence>MKNYLILFLCIGFFSCQNNNQQKKQDPLDTLANTDFDKSPIGKEVGCKWLKDSIESYFNNNASLEGMQVLTTPDYYNFKLDAMNTGLDIDSSITEFELRQKWKSKFDIDSISLGHGFLISAQDWGKIQVSGCELLNENAQELDLKVIISDCQFQTDYHRDIKLVMENNQIKIANVKEYD</sequence>
<protein>
    <submittedName>
        <fullName evidence="1">Uncharacterized protein</fullName>
    </submittedName>
</protein>
<gene>
    <name evidence="1" type="ORF">GCM10011516_26410</name>
</gene>